<name>A0A2Z6MG99_TRISU</name>
<sequence length="406" mass="45749">MGENLWSTTTCLGWECFHRIVWSFGSLLRLEKQTERQDRLDVARVQIAVTSWEFVDEVQMIKVNEEAFTVRVVEERFGDIDFGLRRQAASQAYSEEEEEGVNQERRTTVVVDEQRSIFDVDGGSGEIDLVGKDQGLKTTNCRSGSEEREIVIPVTVSVNTKEVVGDGDRLLNSGGEGDNTNERQTLLLTQVQRKGEEETKMTEGVDELSAVETLGEYYTRLRNQCEGNKNICLAKLDNGPDMVDLGLERPIIENLMDHGVINNKNKNKIIYEDHEVIGWEKGLLRGSGSKWANSSAGPEKENNWVVKLKTKEVSKLAFEHQKDTCGNTTMTVRNKEALTKTKKQSSVGGGGRVGTVGWLGGSRKSERFLKAVQGRAKGQLLLWRIIWEKETTRSILKKIIAHIDWK</sequence>
<proteinExistence type="predicted"/>
<dbReference type="OrthoDB" id="1436406at2759"/>
<gene>
    <name evidence="1" type="ORF">TSUD_53960</name>
</gene>
<accession>A0A2Z6MG99</accession>
<evidence type="ECO:0008006" key="3">
    <source>
        <dbReference type="Google" id="ProtNLM"/>
    </source>
</evidence>
<dbReference type="EMBL" id="DF973460">
    <property type="protein sequence ID" value="GAU31574.1"/>
    <property type="molecule type" value="Genomic_DNA"/>
</dbReference>
<evidence type="ECO:0000313" key="2">
    <source>
        <dbReference type="Proteomes" id="UP000242715"/>
    </source>
</evidence>
<reference evidence="2" key="1">
    <citation type="journal article" date="2017" name="Front. Plant Sci.">
        <title>Climate Clever Clovers: New Paradigm to Reduce the Environmental Footprint of Ruminants by Breeding Low Methanogenic Forages Utilizing Haplotype Variation.</title>
        <authorList>
            <person name="Kaur P."/>
            <person name="Appels R."/>
            <person name="Bayer P.E."/>
            <person name="Keeble-Gagnere G."/>
            <person name="Wang J."/>
            <person name="Hirakawa H."/>
            <person name="Shirasawa K."/>
            <person name="Vercoe P."/>
            <person name="Stefanova K."/>
            <person name="Durmic Z."/>
            <person name="Nichols P."/>
            <person name="Revell C."/>
            <person name="Isobe S.N."/>
            <person name="Edwards D."/>
            <person name="Erskine W."/>
        </authorList>
    </citation>
    <scope>NUCLEOTIDE SEQUENCE [LARGE SCALE GENOMIC DNA]</scope>
    <source>
        <strain evidence="2">cv. Daliak</strain>
    </source>
</reference>
<dbReference type="AlphaFoldDB" id="A0A2Z6MG99"/>
<keyword evidence="2" id="KW-1185">Reference proteome</keyword>
<organism evidence="1 2">
    <name type="scientific">Trifolium subterraneum</name>
    <name type="common">Subterranean clover</name>
    <dbReference type="NCBI Taxonomy" id="3900"/>
    <lineage>
        <taxon>Eukaryota</taxon>
        <taxon>Viridiplantae</taxon>
        <taxon>Streptophyta</taxon>
        <taxon>Embryophyta</taxon>
        <taxon>Tracheophyta</taxon>
        <taxon>Spermatophyta</taxon>
        <taxon>Magnoliopsida</taxon>
        <taxon>eudicotyledons</taxon>
        <taxon>Gunneridae</taxon>
        <taxon>Pentapetalae</taxon>
        <taxon>rosids</taxon>
        <taxon>fabids</taxon>
        <taxon>Fabales</taxon>
        <taxon>Fabaceae</taxon>
        <taxon>Papilionoideae</taxon>
        <taxon>50 kb inversion clade</taxon>
        <taxon>NPAAA clade</taxon>
        <taxon>Hologalegina</taxon>
        <taxon>IRL clade</taxon>
        <taxon>Trifolieae</taxon>
        <taxon>Trifolium</taxon>
    </lineage>
</organism>
<protein>
    <recommendedName>
        <fullName evidence="3">DUF4283 domain-containing protein</fullName>
    </recommendedName>
</protein>
<evidence type="ECO:0000313" key="1">
    <source>
        <dbReference type="EMBL" id="GAU31574.1"/>
    </source>
</evidence>
<dbReference type="Proteomes" id="UP000242715">
    <property type="component" value="Unassembled WGS sequence"/>
</dbReference>